<reference evidence="4 5" key="1">
    <citation type="submission" date="2020-05" db="EMBL/GenBank/DDBJ databases">
        <title>Vigna angularis (adzuki bean) Var. LongXiaoDou No. 4 denovo assembly.</title>
        <authorList>
            <person name="Xiang H."/>
        </authorList>
    </citation>
    <scope>NUCLEOTIDE SEQUENCE [LARGE SCALE GENOMIC DNA]</scope>
    <source>
        <tissue evidence="4">Leaf</tissue>
    </source>
</reference>
<dbReference type="GO" id="GO:0001042">
    <property type="term" value="F:RNA polymerase I core binding"/>
    <property type="evidence" value="ECO:0007669"/>
    <property type="project" value="TreeGrafter"/>
</dbReference>
<accession>A0A8T0L7N8</accession>
<dbReference type="AlphaFoldDB" id="A0A8T0L7N8"/>
<dbReference type="PANTHER" id="PTHR12790">
    <property type="entry name" value="TRANSCRIPTION INITIATION FACTOR IA RRN3"/>
    <property type="match status" value="1"/>
</dbReference>
<dbReference type="PANTHER" id="PTHR12790:SF0">
    <property type="entry name" value="RNA POLYMERASE I-SPECIFIC TRANSCRIPTION INITIATION FACTOR RRN3-RELATED"/>
    <property type="match status" value="1"/>
</dbReference>
<keyword evidence="3" id="KW-0732">Signal</keyword>
<proteinExistence type="inferred from homology"/>
<evidence type="ECO:0000256" key="3">
    <source>
        <dbReference type="SAM" id="SignalP"/>
    </source>
</evidence>
<sequence>MRMQMRASLLSKLRCRSLFVAAIVKLFTTRKSFDFFSQRCQRASVSVPRLLGFGFWKSMVRVRVSNTEEFSVAEKGGYSDSQFVSHFKGVVVAVTTLGLNIRMSSVAYLASYLCRAKFLPAALVTTIIHSLVDWCYAYCKLRDFDMNPRAHQVFYSGCQKIDDDMMVTVEYLDFNPHLIKNGHHSRVGWLCDGGGAIARDGLCVNRWWCFTIFVAVVQGFVMLFLVVDNMV</sequence>
<evidence type="ECO:0000313" key="4">
    <source>
        <dbReference type="EMBL" id="KAG2408890.1"/>
    </source>
</evidence>
<comment type="caution">
    <text evidence="4">The sequence shown here is derived from an EMBL/GenBank/DDBJ whole genome shotgun (WGS) entry which is preliminary data.</text>
</comment>
<dbReference type="GO" id="GO:0001181">
    <property type="term" value="F:RNA polymerase I general transcription initiation factor activity"/>
    <property type="evidence" value="ECO:0007669"/>
    <property type="project" value="InterPro"/>
</dbReference>
<evidence type="ECO:0000313" key="5">
    <source>
        <dbReference type="Proteomes" id="UP000743370"/>
    </source>
</evidence>
<evidence type="ECO:0000256" key="1">
    <source>
        <dbReference type="ARBA" id="ARBA00010098"/>
    </source>
</evidence>
<comment type="similarity">
    <text evidence="1">Belongs to the RRN3 family.</text>
</comment>
<keyword evidence="2" id="KW-0812">Transmembrane</keyword>
<evidence type="ECO:0000256" key="2">
    <source>
        <dbReference type="SAM" id="Phobius"/>
    </source>
</evidence>
<dbReference type="EMBL" id="JABFOF010000001">
    <property type="protein sequence ID" value="KAG2408890.1"/>
    <property type="molecule type" value="Genomic_DNA"/>
</dbReference>
<protein>
    <submittedName>
        <fullName evidence="4">Uncharacterized protein</fullName>
    </submittedName>
</protein>
<dbReference type="InterPro" id="IPR007991">
    <property type="entry name" value="RNA_pol_I_trans_ini_fac_RRN3"/>
</dbReference>
<keyword evidence="2" id="KW-0472">Membrane</keyword>
<feature type="transmembrane region" description="Helical" evidence="2">
    <location>
        <begin position="207"/>
        <end position="227"/>
    </location>
</feature>
<dbReference type="GO" id="GO:0006361">
    <property type="term" value="P:transcription initiation at RNA polymerase I promoter"/>
    <property type="evidence" value="ECO:0007669"/>
    <property type="project" value="InterPro"/>
</dbReference>
<dbReference type="GO" id="GO:0005634">
    <property type="term" value="C:nucleus"/>
    <property type="evidence" value="ECO:0007669"/>
    <property type="project" value="TreeGrafter"/>
</dbReference>
<name>A0A8T0L7N8_PHAAN</name>
<dbReference type="Proteomes" id="UP000743370">
    <property type="component" value="Unassembled WGS sequence"/>
</dbReference>
<feature type="signal peptide" evidence="3">
    <location>
        <begin position="1"/>
        <end position="15"/>
    </location>
</feature>
<feature type="chain" id="PRO_5035746538" evidence="3">
    <location>
        <begin position="16"/>
        <end position="231"/>
    </location>
</feature>
<keyword evidence="2" id="KW-1133">Transmembrane helix</keyword>
<dbReference type="Pfam" id="PF05327">
    <property type="entry name" value="RRN3"/>
    <property type="match status" value="1"/>
</dbReference>
<organism evidence="4 5">
    <name type="scientific">Phaseolus angularis</name>
    <name type="common">Azuki bean</name>
    <name type="synonym">Vigna angularis</name>
    <dbReference type="NCBI Taxonomy" id="3914"/>
    <lineage>
        <taxon>Eukaryota</taxon>
        <taxon>Viridiplantae</taxon>
        <taxon>Streptophyta</taxon>
        <taxon>Embryophyta</taxon>
        <taxon>Tracheophyta</taxon>
        <taxon>Spermatophyta</taxon>
        <taxon>Magnoliopsida</taxon>
        <taxon>eudicotyledons</taxon>
        <taxon>Gunneridae</taxon>
        <taxon>Pentapetalae</taxon>
        <taxon>rosids</taxon>
        <taxon>fabids</taxon>
        <taxon>Fabales</taxon>
        <taxon>Fabaceae</taxon>
        <taxon>Papilionoideae</taxon>
        <taxon>50 kb inversion clade</taxon>
        <taxon>NPAAA clade</taxon>
        <taxon>indigoferoid/millettioid clade</taxon>
        <taxon>Phaseoleae</taxon>
        <taxon>Vigna</taxon>
    </lineage>
</organism>
<gene>
    <name evidence="4" type="ORF">HKW66_Vig0037120</name>
</gene>